<dbReference type="PANTHER" id="PTHR45751">
    <property type="entry name" value="COPINE FAMILY PROTEIN 1"/>
    <property type="match status" value="1"/>
</dbReference>
<dbReference type="EMBL" id="CAKOAT010068933">
    <property type="protein sequence ID" value="CAH8308139.1"/>
    <property type="molecule type" value="Genomic_DNA"/>
</dbReference>
<name>A0ABC8J8M7_ERUVS</name>
<feature type="compositionally biased region" description="Basic and acidic residues" evidence="1">
    <location>
        <begin position="10"/>
        <end position="22"/>
    </location>
</feature>
<gene>
    <name evidence="2" type="ORF">ERUC_LOCUS5105</name>
</gene>
<dbReference type="Proteomes" id="UP001642260">
    <property type="component" value="Unassembled WGS sequence"/>
</dbReference>
<keyword evidence="3" id="KW-1185">Reference proteome</keyword>
<evidence type="ECO:0000313" key="3">
    <source>
        <dbReference type="Proteomes" id="UP001642260"/>
    </source>
</evidence>
<evidence type="ECO:0000313" key="2">
    <source>
        <dbReference type="EMBL" id="CAH8308139.1"/>
    </source>
</evidence>
<dbReference type="AlphaFoldDB" id="A0ABC8J8M7"/>
<reference evidence="2 3" key="1">
    <citation type="submission" date="2022-03" db="EMBL/GenBank/DDBJ databases">
        <authorList>
            <person name="Macdonald S."/>
            <person name="Ahmed S."/>
            <person name="Newling K."/>
        </authorList>
    </citation>
    <scope>NUCLEOTIDE SEQUENCE [LARGE SCALE GENOMIC DNA]</scope>
</reference>
<accession>A0ABC8J8M7</accession>
<sequence length="209" mass="23348">MESSSLAAADRIDSTHTREDHPPTTTMGWCRKLDGGGGKSAVVSVVVVQGRPLVEASTIRTSAIKIIIQSIGDDSGVKIIILAGTAPSYNPRWQNQKNLECKHSRVGDNYCSINEFMSIGCFCSGLESSNLIVGIDVTKRNEWTGVRSFGRKSLHYIGTTPDSHVMDSEMACHAIHEGLKLISFVMFRVYRMKKRHMYHKFWKNVRTQE</sequence>
<organism evidence="2 3">
    <name type="scientific">Eruca vesicaria subsp. sativa</name>
    <name type="common">Garden rocket</name>
    <name type="synonym">Eruca sativa</name>
    <dbReference type="NCBI Taxonomy" id="29727"/>
    <lineage>
        <taxon>Eukaryota</taxon>
        <taxon>Viridiplantae</taxon>
        <taxon>Streptophyta</taxon>
        <taxon>Embryophyta</taxon>
        <taxon>Tracheophyta</taxon>
        <taxon>Spermatophyta</taxon>
        <taxon>Magnoliopsida</taxon>
        <taxon>eudicotyledons</taxon>
        <taxon>Gunneridae</taxon>
        <taxon>Pentapetalae</taxon>
        <taxon>rosids</taxon>
        <taxon>malvids</taxon>
        <taxon>Brassicales</taxon>
        <taxon>Brassicaceae</taxon>
        <taxon>Brassiceae</taxon>
        <taxon>Eruca</taxon>
    </lineage>
</organism>
<protein>
    <submittedName>
        <fullName evidence="2">Uncharacterized protein</fullName>
    </submittedName>
</protein>
<comment type="caution">
    <text evidence="2">The sequence shown here is derived from an EMBL/GenBank/DDBJ whole genome shotgun (WGS) entry which is preliminary data.</text>
</comment>
<evidence type="ECO:0000256" key="1">
    <source>
        <dbReference type="SAM" id="MobiDB-lite"/>
    </source>
</evidence>
<dbReference type="PANTHER" id="PTHR45751:SF30">
    <property type="entry name" value="E3 UBIQUITIN-PROTEIN LIGASE RGLG5"/>
    <property type="match status" value="1"/>
</dbReference>
<proteinExistence type="predicted"/>
<feature type="region of interest" description="Disordered" evidence="1">
    <location>
        <begin position="1"/>
        <end position="27"/>
    </location>
</feature>
<dbReference type="InterPro" id="IPR052079">
    <property type="entry name" value="E3_ligase/Copine_domain"/>
</dbReference>